<protein>
    <submittedName>
        <fullName evidence="1">Uncharacterized protein</fullName>
    </submittedName>
</protein>
<proteinExistence type="predicted"/>
<accession>A0AAE2SDH5</accession>
<keyword evidence="2" id="KW-1185">Reference proteome</keyword>
<dbReference type="RefSeq" id="WP_309489598.1">
    <property type="nucleotide sequence ID" value="NZ_JAENIG010000004.1"/>
</dbReference>
<evidence type="ECO:0000313" key="1">
    <source>
        <dbReference type="EMBL" id="MBK1854987.1"/>
    </source>
</evidence>
<sequence>MAKPPSREFVIQLFGQEADEVIPENFKLECVKAIKARYSANTKPSIQFTSEVVYPKEASKIALEKPEWWCPCLLQDGRWTPVAIRPDWLDLEEWKSIAPDPNRPPSTNSAEDVIHILLERLSERRGQYGVNPETLELSISSIEEALMYLSETNDPNAWEGAWNLFLAGVACAQLFTSEEIQELTKLGQQFKYHRKNTSDREFEGLKKWEQHVVTLARNNPAIKPAAIIQSLVTKGYIVDEGDDYRVKKHGTRPNHHALVTHIYRLRRDFS</sequence>
<gene>
    <name evidence="1" type="ORF">JIN83_08445</name>
</gene>
<evidence type="ECO:0000313" key="2">
    <source>
        <dbReference type="Proteomes" id="UP000634206"/>
    </source>
</evidence>
<dbReference type="EMBL" id="JAENIG010000004">
    <property type="protein sequence ID" value="MBK1854987.1"/>
    <property type="molecule type" value="Genomic_DNA"/>
</dbReference>
<reference evidence="1" key="1">
    <citation type="submission" date="2021-01" db="EMBL/GenBank/DDBJ databases">
        <title>Modified the classification status of verrucomicrobia.</title>
        <authorList>
            <person name="Feng X."/>
        </authorList>
    </citation>
    <scope>NUCLEOTIDE SEQUENCE</scope>
    <source>
        <strain evidence="1">5K15</strain>
    </source>
</reference>
<name>A0AAE2SDH5_9BACT</name>
<dbReference type="AlphaFoldDB" id="A0AAE2SDH5"/>
<dbReference type="Proteomes" id="UP000634206">
    <property type="component" value="Unassembled WGS sequence"/>
</dbReference>
<organism evidence="1 2">
    <name type="scientific">Oceaniferula flava</name>
    <dbReference type="NCBI Taxonomy" id="2800421"/>
    <lineage>
        <taxon>Bacteria</taxon>
        <taxon>Pseudomonadati</taxon>
        <taxon>Verrucomicrobiota</taxon>
        <taxon>Verrucomicrobiia</taxon>
        <taxon>Verrucomicrobiales</taxon>
        <taxon>Verrucomicrobiaceae</taxon>
        <taxon>Oceaniferula</taxon>
    </lineage>
</organism>
<comment type="caution">
    <text evidence="1">The sequence shown here is derived from an EMBL/GenBank/DDBJ whole genome shotgun (WGS) entry which is preliminary data.</text>
</comment>